<dbReference type="EMBL" id="CP036525">
    <property type="protein sequence ID" value="QDT06373.1"/>
    <property type="molecule type" value="Genomic_DNA"/>
</dbReference>
<gene>
    <name evidence="8" type="ORF">K227x_47820</name>
</gene>
<dbReference type="Gene3D" id="3.10.290.10">
    <property type="entry name" value="RNA-binding S4 domain"/>
    <property type="match status" value="1"/>
</dbReference>
<dbReference type="InterPro" id="IPR050188">
    <property type="entry name" value="RluA_PseudoU_synthase"/>
</dbReference>
<dbReference type="GO" id="GO:0003723">
    <property type="term" value="F:RNA binding"/>
    <property type="evidence" value="ECO:0007669"/>
    <property type="project" value="UniProtKB-KW"/>
</dbReference>
<dbReference type="InterPro" id="IPR006224">
    <property type="entry name" value="PsdUridine_synth_RluA-like_CS"/>
</dbReference>
<dbReference type="PANTHER" id="PTHR21600">
    <property type="entry name" value="MITOCHONDRIAL RNA PSEUDOURIDINE SYNTHASE"/>
    <property type="match status" value="1"/>
</dbReference>
<sequence>MQQEPKKQKPPVTNSPRGDGSPGDPGSTGDSADAGTHDELGDGVDGEAIVAETVYRDFVVPESGEGERIDLFLTQSCDGFSRTQIRAAVQNNGAEVDGRVCRPSLKLKQGQRIRFKVPPLPTDDTVPENISLDVLYEDDGLVVVNKPPGMVVHPARGHWTGTLTSALAYRFNSLSDVGGPTRPGIVHRLDRDTSGVIVIAKTNAVHNHLSQQFHDRTTEKEYFAITNAPIDRDRDVIDLPIGRHPYQRDKMAIRDGHVTSKPASTFYEVISRHGRYTQVRLVPKSGRTHQLRVHLAHLRTPILCDRLYGGHSEVTEALLKTGRRGGDEDPVVLDRQALHARKLTIINPQTGKPQTFEAPLPDDIQRVIGMLP</sequence>
<dbReference type="SUPFAM" id="SSF55120">
    <property type="entry name" value="Pseudouridine synthase"/>
    <property type="match status" value="1"/>
</dbReference>
<name>A0A517NH41_9BACT</name>
<keyword evidence="2 5" id="KW-0413">Isomerase</keyword>
<evidence type="ECO:0000256" key="6">
    <source>
        <dbReference type="SAM" id="MobiDB-lite"/>
    </source>
</evidence>
<comment type="similarity">
    <text evidence="1 5">Belongs to the pseudouridine synthase RluA family.</text>
</comment>
<comment type="catalytic activity">
    <reaction evidence="5">
        <text>a uridine in RNA = a pseudouridine in RNA</text>
        <dbReference type="Rhea" id="RHEA:48348"/>
        <dbReference type="Rhea" id="RHEA-COMP:12068"/>
        <dbReference type="Rhea" id="RHEA-COMP:12069"/>
        <dbReference type="ChEBI" id="CHEBI:65314"/>
        <dbReference type="ChEBI" id="CHEBI:65315"/>
    </reaction>
</comment>
<dbReference type="KEGG" id="rlc:K227x_47820"/>
<accession>A0A517NH41</accession>
<proteinExistence type="inferred from homology"/>
<dbReference type="GO" id="GO:0140098">
    <property type="term" value="F:catalytic activity, acting on RNA"/>
    <property type="evidence" value="ECO:0007669"/>
    <property type="project" value="UniProtKB-ARBA"/>
</dbReference>
<dbReference type="InterPro" id="IPR020103">
    <property type="entry name" value="PsdUridine_synth_cat_dom_sf"/>
</dbReference>
<dbReference type="CDD" id="cd02869">
    <property type="entry name" value="PseudoU_synth_RluA_like"/>
    <property type="match status" value="1"/>
</dbReference>
<feature type="domain" description="Pseudouridine synthase RsuA/RluA-like" evidence="7">
    <location>
        <begin position="141"/>
        <end position="297"/>
    </location>
</feature>
<dbReference type="InterPro" id="IPR006145">
    <property type="entry name" value="PsdUridine_synth_RsuA/RluA"/>
</dbReference>
<dbReference type="PROSITE" id="PS50889">
    <property type="entry name" value="S4"/>
    <property type="match status" value="1"/>
</dbReference>
<dbReference type="SUPFAM" id="SSF55174">
    <property type="entry name" value="Alpha-L RNA-binding motif"/>
    <property type="match status" value="1"/>
</dbReference>
<keyword evidence="4" id="KW-0694">RNA-binding</keyword>
<evidence type="ECO:0000313" key="9">
    <source>
        <dbReference type="Proteomes" id="UP000318538"/>
    </source>
</evidence>
<feature type="active site" evidence="3">
    <location>
        <position position="190"/>
    </location>
</feature>
<evidence type="ECO:0000259" key="7">
    <source>
        <dbReference type="Pfam" id="PF00849"/>
    </source>
</evidence>
<dbReference type="Pfam" id="PF00849">
    <property type="entry name" value="PseudoU_synth_2"/>
    <property type="match status" value="1"/>
</dbReference>
<feature type="compositionally biased region" description="Low complexity" evidence="6">
    <location>
        <begin position="15"/>
        <end position="34"/>
    </location>
</feature>
<dbReference type="GO" id="GO:0000455">
    <property type="term" value="P:enzyme-directed rRNA pseudouridine synthesis"/>
    <property type="evidence" value="ECO:0007669"/>
    <property type="project" value="TreeGrafter"/>
</dbReference>
<evidence type="ECO:0000256" key="5">
    <source>
        <dbReference type="RuleBase" id="RU362028"/>
    </source>
</evidence>
<dbReference type="InterPro" id="IPR006225">
    <property type="entry name" value="PsdUridine_synth_RluC/D"/>
</dbReference>
<comment type="function">
    <text evidence="5">Responsible for synthesis of pseudouridine from uracil.</text>
</comment>
<protein>
    <recommendedName>
        <fullName evidence="5">Pseudouridine synthase</fullName>
        <ecNumber evidence="5">5.4.99.-</ecNumber>
    </recommendedName>
</protein>
<evidence type="ECO:0000256" key="1">
    <source>
        <dbReference type="ARBA" id="ARBA00010876"/>
    </source>
</evidence>
<reference evidence="8 9" key="1">
    <citation type="submission" date="2019-02" db="EMBL/GenBank/DDBJ databases">
        <title>Deep-cultivation of Planctomycetes and their phenomic and genomic characterization uncovers novel biology.</title>
        <authorList>
            <person name="Wiegand S."/>
            <person name="Jogler M."/>
            <person name="Boedeker C."/>
            <person name="Pinto D."/>
            <person name="Vollmers J."/>
            <person name="Rivas-Marin E."/>
            <person name="Kohn T."/>
            <person name="Peeters S.H."/>
            <person name="Heuer A."/>
            <person name="Rast P."/>
            <person name="Oberbeckmann S."/>
            <person name="Bunk B."/>
            <person name="Jeske O."/>
            <person name="Meyerdierks A."/>
            <person name="Storesund J.E."/>
            <person name="Kallscheuer N."/>
            <person name="Luecker S."/>
            <person name="Lage O.M."/>
            <person name="Pohl T."/>
            <person name="Merkel B.J."/>
            <person name="Hornburger P."/>
            <person name="Mueller R.-W."/>
            <person name="Bruemmer F."/>
            <person name="Labrenz M."/>
            <person name="Spormann A.M."/>
            <person name="Op den Camp H."/>
            <person name="Overmann J."/>
            <person name="Amann R."/>
            <person name="Jetten M.S.M."/>
            <person name="Mascher T."/>
            <person name="Medema M.H."/>
            <person name="Devos D.P."/>
            <person name="Kaster A.-K."/>
            <person name="Ovreas L."/>
            <person name="Rohde M."/>
            <person name="Galperin M.Y."/>
            <person name="Jogler C."/>
        </authorList>
    </citation>
    <scope>NUCLEOTIDE SEQUENCE [LARGE SCALE GENOMIC DNA]</scope>
    <source>
        <strain evidence="8 9">K22_7</strain>
    </source>
</reference>
<dbReference type="PANTHER" id="PTHR21600:SF44">
    <property type="entry name" value="RIBOSOMAL LARGE SUBUNIT PSEUDOURIDINE SYNTHASE D"/>
    <property type="match status" value="1"/>
</dbReference>
<organism evidence="8 9">
    <name type="scientific">Rubripirellula lacrimiformis</name>
    <dbReference type="NCBI Taxonomy" id="1930273"/>
    <lineage>
        <taxon>Bacteria</taxon>
        <taxon>Pseudomonadati</taxon>
        <taxon>Planctomycetota</taxon>
        <taxon>Planctomycetia</taxon>
        <taxon>Pirellulales</taxon>
        <taxon>Pirellulaceae</taxon>
        <taxon>Rubripirellula</taxon>
    </lineage>
</organism>
<dbReference type="Gene3D" id="3.30.2350.10">
    <property type="entry name" value="Pseudouridine synthase"/>
    <property type="match status" value="1"/>
</dbReference>
<dbReference type="EC" id="5.4.99.-" evidence="5"/>
<evidence type="ECO:0000256" key="3">
    <source>
        <dbReference type="PIRSR" id="PIRSR606225-1"/>
    </source>
</evidence>
<dbReference type="CDD" id="cd00165">
    <property type="entry name" value="S4"/>
    <property type="match status" value="1"/>
</dbReference>
<evidence type="ECO:0000256" key="2">
    <source>
        <dbReference type="ARBA" id="ARBA00023235"/>
    </source>
</evidence>
<evidence type="ECO:0000256" key="4">
    <source>
        <dbReference type="PROSITE-ProRule" id="PRU00182"/>
    </source>
</evidence>
<evidence type="ECO:0000313" key="8">
    <source>
        <dbReference type="EMBL" id="QDT06373.1"/>
    </source>
</evidence>
<dbReference type="NCBIfam" id="TIGR00005">
    <property type="entry name" value="rluA_subfam"/>
    <property type="match status" value="1"/>
</dbReference>
<dbReference type="PROSITE" id="PS01129">
    <property type="entry name" value="PSI_RLU"/>
    <property type="match status" value="1"/>
</dbReference>
<dbReference type="AlphaFoldDB" id="A0A517NH41"/>
<dbReference type="Proteomes" id="UP000318538">
    <property type="component" value="Chromosome"/>
</dbReference>
<keyword evidence="9" id="KW-1185">Reference proteome</keyword>
<dbReference type="OrthoDB" id="9784108at2"/>
<feature type="region of interest" description="Disordered" evidence="6">
    <location>
        <begin position="1"/>
        <end position="42"/>
    </location>
</feature>
<dbReference type="InterPro" id="IPR036986">
    <property type="entry name" value="S4_RNA-bd_sf"/>
</dbReference>
<dbReference type="GO" id="GO:0009982">
    <property type="term" value="F:pseudouridine synthase activity"/>
    <property type="evidence" value="ECO:0007669"/>
    <property type="project" value="InterPro"/>
</dbReference>